<proteinExistence type="predicted"/>
<organism evidence="3 4">
    <name type="scientific">Metallococcus carri</name>
    <dbReference type="NCBI Taxonomy" id="1656884"/>
    <lineage>
        <taxon>Bacteria</taxon>
        <taxon>Bacillati</taxon>
        <taxon>Actinomycetota</taxon>
        <taxon>Actinomycetes</taxon>
        <taxon>Micrococcales</taxon>
        <taxon>Dermacoccaceae</taxon>
        <taxon>Metallococcus</taxon>
    </lineage>
</organism>
<dbReference type="EMBL" id="JAAOIV010000005">
    <property type="protein sequence ID" value="NHN55739.1"/>
    <property type="molecule type" value="Genomic_DNA"/>
</dbReference>
<gene>
    <name evidence="3" type="ORF">G9U51_08110</name>
</gene>
<protein>
    <submittedName>
        <fullName evidence="3">Molybdopterin-dependent oxidoreductase</fullName>
    </submittedName>
</protein>
<keyword evidence="1" id="KW-1133">Transmembrane helix</keyword>
<dbReference type="GO" id="GO:0006790">
    <property type="term" value="P:sulfur compound metabolic process"/>
    <property type="evidence" value="ECO:0007669"/>
    <property type="project" value="TreeGrafter"/>
</dbReference>
<accession>A0A967AZ37</accession>
<dbReference type="Gene3D" id="3.90.420.10">
    <property type="entry name" value="Oxidoreductase, molybdopterin-binding domain"/>
    <property type="match status" value="1"/>
</dbReference>
<feature type="domain" description="Oxidoreductase molybdopterin-binding" evidence="2">
    <location>
        <begin position="236"/>
        <end position="389"/>
    </location>
</feature>
<name>A0A967AZ37_9MICO</name>
<reference evidence="3" key="1">
    <citation type="submission" date="2020-03" db="EMBL/GenBank/DDBJ databases">
        <title>Draft sequencing of Calidifontibacter sp. DB0510.</title>
        <authorList>
            <person name="Kim D.-U."/>
        </authorList>
    </citation>
    <scope>NUCLEOTIDE SEQUENCE</scope>
    <source>
        <strain evidence="3">DB0510</strain>
    </source>
</reference>
<dbReference type="PANTHER" id="PTHR19372">
    <property type="entry name" value="SULFITE REDUCTASE"/>
    <property type="match status" value="1"/>
</dbReference>
<feature type="transmembrane region" description="Helical" evidence="1">
    <location>
        <begin position="73"/>
        <end position="92"/>
    </location>
</feature>
<evidence type="ECO:0000313" key="4">
    <source>
        <dbReference type="Proteomes" id="UP000744769"/>
    </source>
</evidence>
<feature type="transmembrane region" description="Helical" evidence="1">
    <location>
        <begin position="165"/>
        <end position="184"/>
    </location>
</feature>
<keyword evidence="1" id="KW-0812">Transmembrane</keyword>
<dbReference type="PANTHER" id="PTHR19372:SF7">
    <property type="entry name" value="SULFITE OXIDASE, MITOCHONDRIAL"/>
    <property type="match status" value="1"/>
</dbReference>
<dbReference type="GO" id="GO:0020037">
    <property type="term" value="F:heme binding"/>
    <property type="evidence" value="ECO:0007669"/>
    <property type="project" value="TreeGrafter"/>
</dbReference>
<evidence type="ECO:0000259" key="2">
    <source>
        <dbReference type="Pfam" id="PF00174"/>
    </source>
</evidence>
<dbReference type="SUPFAM" id="SSF56524">
    <property type="entry name" value="Oxidoreductase molybdopterin-binding domain"/>
    <property type="match status" value="1"/>
</dbReference>
<dbReference type="InterPro" id="IPR014756">
    <property type="entry name" value="Ig_E-set"/>
</dbReference>
<feature type="transmembrane region" description="Helical" evidence="1">
    <location>
        <begin position="97"/>
        <end position="115"/>
    </location>
</feature>
<evidence type="ECO:0000256" key="1">
    <source>
        <dbReference type="SAM" id="Phobius"/>
    </source>
</evidence>
<keyword evidence="1" id="KW-0472">Membrane</keyword>
<dbReference type="Gene3D" id="2.60.40.650">
    <property type="match status" value="1"/>
</dbReference>
<dbReference type="RefSeq" id="WP_166195847.1">
    <property type="nucleotide sequence ID" value="NZ_JAAOIV010000005.1"/>
</dbReference>
<dbReference type="AlphaFoldDB" id="A0A967AZ37"/>
<dbReference type="Proteomes" id="UP000744769">
    <property type="component" value="Unassembled WGS sequence"/>
</dbReference>
<dbReference type="SUPFAM" id="SSF81296">
    <property type="entry name" value="E set domains"/>
    <property type="match status" value="1"/>
</dbReference>
<dbReference type="Pfam" id="PF00174">
    <property type="entry name" value="Oxidored_molyb"/>
    <property type="match status" value="1"/>
</dbReference>
<dbReference type="InterPro" id="IPR000572">
    <property type="entry name" value="OxRdtase_Mopterin-bd_dom"/>
</dbReference>
<keyword evidence="4" id="KW-1185">Reference proteome</keyword>
<sequence>MTATRWRAIVGGLVTGLVTLGLAELLAGLLTRFGWSSGAGSPVLSVGGAFIDRTPPWLKDFAVSTFGTADKTVLLIGISLVLTVLSAVVGLLAFRRFAAGVTLFVVLVAVAALAIVTRPDSGAFDPVPLLVGAYAGLLTLRAWWHRARGTSEGATGPDRRALLRLGAGGAALGVLGIVAGRVVSGSARAVDAARKAFVVPFVKTPVRIPSGVSVGVPGVTPFLDPWGQFYRIDTALSVPQIDPAQWQLKVTGMVEREITLTWDELLAKPMQQALITLMCVSNEVGGRLNGNAIWTGWPVRELLKEAGVKPGADMVLSRSSDGFTAGTPLEALTDNRNSLLAVAMNSRALPPEHGFPVRLVVPGLYGYVSATKWVVELKVTTFAADQGYWTPRGWSAKGPVKTSSRIDVPADGDTVDAGTVAIAGVAWAQHRGIKAVEVQVDSGPWQPAELGTEATIDAWRQWVVRWKATSGRHTVKVRAIDASGAVQIAQEAPPAPDGSTGYHTISVTVR</sequence>
<dbReference type="GO" id="GO:0043546">
    <property type="term" value="F:molybdopterin cofactor binding"/>
    <property type="evidence" value="ECO:0007669"/>
    <property type="project" value="TreeGrafter"/>
</dbReference>
<evidence type="ECO:0000313" key="3">
    <source>
        <dbReference type="EMBL" id="NHN55739.1"/>
    </source>
</evidence>
<feature type="transmembrane region" description="Helical" evidence="1">
    <location>
        <begin position="127"/>
        <end position="144"/>
    </location>
</feature>
<comment type="caution">
    <text evidence="3">The sequence shown here is derived from an EMBL/GenBank/DDBJ whole genome shotgun (WGS) entry which is preliminary data.</text>
</comment>
<dbReference type="InterPro" id="IPR036374">
    <property type="entry name" value="OxRdtase_Mopterin-bd_sf"/>
</dbReference>
<dbReference type="GO" id="GO:0008482">
    <property type="term" value="F:sulfite oxidase activity"/>
    <property type="evidence" value="ECO:0007669"/>
    <property type="project" value="TreeGrafter"/>
</dbReference>